<name>A0A6J6S746_9ZZZZ</name>
<keyword evidence="4 8" id="KW-0812">Transmembrane</keyword>
<evidence type="ECO:0000256" key="1">
    <source>
        <dbReference type="ARBA" id="ARBA00004162"/>
    </source>
</evidence>
<gene>
    <name evidence="9" type="ORF">UFOPK2761_00488</name>
</gene>
<dbReference type="GO" id="GO:0006935">
    <property type="term" value="P:chemotaxis"/>
    <property type="evidence" value="ECO:0007669"/>
    <property type="project" value="UniProtKB-KW"/>
</dbReference>
<comment type="subcellular location">
    <subcellularLocation>
        <location evidence="1">Cell membrane</location>
        <topology evidence="1">Single-pass membrane protein</topology>
    </subcellularLocation>
</comment>
<dbReference type="GO" id="GO:0009425">
    <property type="term" value="C:bacterial-type flagellum basal body"/>
    <property type="evidence" value="ECO:0007669"/>
    <property type="project" value="InterPro"/>
</dbReference>
<dbReference type="GO" id="GO:0005886">
    <property type="term" value="C:plasma membrane"/>
    <property type="evidence" value="ECO:0007669"/>
    <property type="project" value="UniProtKB-SubCell"/>
</dbReference>
<protein>
    <submittedName>
        <fullName evidence="9">Unannotated protein</fullName>
    </submittedName>
</protein>
<keyword evidence="6 8" id="KW-1133">Transmembrane helix</keyword>
<accession>A0A6J6S746</accession>
<keyword evidence="2" id="KW-1003">Cell membrane</keyword>
<evidence type="ECO:0000313" key="9">
    <source>
        <dbReference type="EMBL" id="CAB4730810.1"/>
    </source>
</evidence>
<proteinExistence type="predicted"/>
<dbReference type="EMBL" id="CAEZYQ010000003">
    <property type="protein sequence ID" value="CAB4730810.1"/>
    <property type="molecule type" value="Genomic_DNA"/>
</dbReference>
<dbReference type="PANTHER" id="PTHR35091:SF2">
    <property type="entry name" value="FLAGELLAR PROTEIN FLIL"/>
    <property type="match status" value="1"/>
</dbReference>
<evidence type="ECO:0000256" key="7">
    <source>
        <dbReference type="ARBA" id="ARBA00023136"/>
    </source>
</evidence>
<keyword evidence="5" id="KW-0283">Flagellar rotation</keyword>
<evidence type="ECO:0000256" key="2">
    <source>
        <dbReference type="ARBA" id="ARBA00022475"/>
    </source>
</evidence>
<evidence type="ECO:0000256" key="6">
    <source>
        <dbReference type="ARBA" id="ARBA00022989"/>
    </source>
</evidence>
<dbReference type="InterPro" id="IPR005503">
    <property type="entry name" value="FliL"/>
</dbReference>
<keyword evidence="3" id="KW-0145">Chemotaxis</keyword>
<evidence type="ECO:0000256" key="3">
    <source>
        <dbReference type="ARBA" id="ARBA00022500"/>
    </source>
</evidence>
<feature type="transmembrane region" description="Helical" evidence="8">
    <location>
        <begin position="25"/>
        <end position="43"/>
    </location>
</feature>
<dbReference type="AlphaFoldDB" id="A0A6J6S746"/>
<organism evidence="9">
    <name type="scientific">freshwater metagenome</name>
    <dbReference type="NCBI Taxonomy" id="449393"/>
    <lineage>
        <taxon>unclassified sequences</taxon>
        <taxon>metagenomes</taxon>
        <taxon>ecological metagenomes</taxon>
    </lineage>
</organism>
<reference evidence="9" key="1">
    <citation type="submission" date="2020-05" db="EMBL/GenBank/DDBJ databases">
        <authorList>
            <person name="Chiriac C."/>
            <person name="Salcher M."/>
            <person name="Ghai R."/>
            <person name="Kavagutti S V."/>
        </authorList>
    </citation>
    <scope>NUCLEOTIDE SEQUENCE</scope>
</reference>
<evidence type="ECO:0000256" key="8">
    <source>
        <dbReference type="SAM" id="Phobius"/>
    </source>
</evidence>
<dbReference type="PANTHER" id="PTHR35091">
    <property type="entry name" value="FLAGELLAR PROTEIN FLIL"/>
    <property type="match status" value="1"/>
</dbReference>
<dbReference type="GO" id="GO:0071978">
    <property type="term" value="P:bacterial-type flagellum-dependent swarming motility"/>
    <property type="evidence" value="ECO:0007669"/>
    <property type="project" value="TreeGrafter"/>
</dbReference>
<keyword evidence="7 8" id="KW-0472">Membrane</keyword>
<dbReference type="Pfam" id="PF03748">
    <property type="entry name" value="FliL"/>
    <property type="match status" value="1"/>
</dbReference>
<evidence type="ECO:0000256" key="4">
    <source>
        <dbReference type="ARBA" id="ARBA00022692"/>
    </source>
</evidence>
<sequence>MSTTTTAPPTPGAEEEPAKGGKKKLVIVAALVLVLGGAGYWFFLKPAGPTPPPEPGEVLVMEPVQINLEGGRYLRIGIALQLTKAAYDADGSKALDAVIDLFSGRDMAEISKAKERQELKEELLETLVDKYEGKVMGVYFTEFVTQ</sequence>
<evidence type="ECO:0000256" key="5">
    <source>
        <dbReference type="ARBA" id="ARBA00022779"/>
    </source>
</evidence>